<evidence type="ECO:0000256" key="1">
    <source>
        <dbReference type="SAM" id="Phobius"/>
    </source>
</evidence>
<keyword evidence="1" id="KW-0812">Transmembrane</keyword>
<keyword evidence="1" id="KW-0472">Membrane</keyword>
<organism evidence="2 3">
    <name type="scientific">Marinococcus halophilus</name>
    <dbReference type="NCBI Taxonomy" id="1371"/>
    <lineage>
        <taxon>Bacteria</taxon>
        <taxon>Bacillati</taxon>
        <taxon>Bacillota</taxon>
        <taxon>Bacilli</taxon>
        <taxon>Bacillales</taxon>
        <taxon>Bacillaceae</taxon>
        <taxon>Marinococcus</taxon>
    </lineage>
</organism>
<dbReference type="RefSeq" id="WP_094908715.1">
    <property type="nucleotide sequence ID" value="NZ_BJUN01000014.1"/>
</dbReference>
<dbReference type="AlphaFoldDB" id="A0A510Y8B3"/>
<dbReference type="OrthoDB" id="9890001at2"/>
<sequence>MILIGNIVCLILFVFLFIHFYRKAEWLSFGITCLVTVLAVVNIILYGMDIDGSITTTIETLETIVNVLWSIAMVVVIGGTAFLFFVKQKKELATKLGMTGIILLMIVFLAKEMIPV</sequence>
<feature type="transmembrane region" description="Helical" evidence="1">
    <location>
        <begin position="92"/>
        <end position="110"/>
    </location>
</feature>
<feature type="transmembrane region" description="Helical" evidence="1">
    <location>
        <begin position="67"/>
        <end position="86"/>
    </location>
</feature>
<evidence type="ECO:0000313" key="2">
    <source>
        <dbReference type="EMBL" id="GEK59403.1"/>
    </source>
</evidence>
<feature type="transmembrane region" description="Helical" evidence="1">
    <location>
        <begin position="5"/>
        <end position="21"/>
    </location>
</feature>
<protein>
    <submittedName>
        <fullName evidence="2">Uncharacterized protein</fullName>
    </submittedName>
</protein>
<name>A0A510Y8B3_MARHA</name>
<dbReference type="Proteomes" id="UP000321051">
    <property type="component" value="Unassembled WGS sequence"/>
</dbReference>
<evidence type="ECO:0000313" key="3">
    <source>
        <dbReference type="Proteomes" id="UP000321051"/>
    </source>
</evidence>
<keyword evidence="1" id="KW-1133">Transmembrane helix</keyword>
<gene>
    <name evidence="2" type="ORF">MHA01_23080</name>
</gene>
<proteinExistence type="predicted"/>
<feature type="transmembrane region" description="Helical" evidence="1">
    <location>
        <begin position="27"/>
        <end position="46"/>
    </location>
</feature>
<accession>A0A510Y8B3</accession>
<dbReference type="EMBL" id="BJUN01000014">
    <property type="protein sequence ID" value="GEK59403.1"/>
    <property type="molecule type" value="Genomic_DNA"/>
</dbReference>
<comment type="caution">
    <text evidence="2">The sequence shown here is derived from an EMBL/GenBank/DDBJ whole genome shotgun (WGS) entry which is preliminary data.</text>
</comment>
<keyword evidence="3" id="KW-1185">Reference proteome</keyword>
<reference evidence="2 3" key="1">
    <citation type="submission" date="2019-07" db="EMBL/GenBank/DDBJ databases">
        <title>Whole genome shotgun sequence of Marinococcus halophilus NBRC 102359.</title>
        <authorList>
            <person name="Hosoyama A."/>
            <person name="Uohara A."/>
            <person name="Ohji S."/>
            <person name="Ichikawa N."/>
        </authorList>
    </citation>
    <scope>NUCLEOTIDE SEQUENCE [LARGE SCALE GENOMIC DNA]</scope>
    <source>
        <strain evidence="2 3">NBRC 102359</strain>
    </source>
</reference>